<gene>
    <name evidence="2" type="ORF">GXW71_15505</name>
</gene>
<feature type="region of interest" description="Disordered" evidence="1">
    <location>
        <begin position="1"/>
        <end position="44"/>
    </location>
</feature>
<dbReference type="EMBL" id="JAAGBB010000017">
    <property type="protein sequence ID" value="MBR0665764.1"/>
    <property type="molecule type" value="Genomic_DNA"/>
</dbReference>
<evidence type="ECO:0000313" key="3">
    <source>
        <dbReference type="Proteomes" id="UP001196870"/>
    </source>
</evidence>
<protein>
    <submittedName>
        <fullName evidence="2">Uncharacterized protein</fullName>
    </submittedName>
</protein>
<accession>A0ABS5EZR0</accession>
<dbReference type="RefSeq" id="WP_211853432.1">
    <property type="nucleotide sequence ID" value="NZ_JAAGBB010000017.1"/>
</dbReference>
<organism evidence="2 3">
    <name type="scientific">Plastoroseomonas hellenica</name>
    <dbReference type="NCBI Taxonomy" id="2687306"/>
    <lineage>
        <taxon>Bacteria</taxon>
        <taxon>Pseudomonadati</taxon>
        <taxon>Pseudomonadota</taxon>
        <taxon>Alphaproteobacteria</taxon>
        <taxon>Acetobacterales</taxon>
        <taxon>Acetobacteraceae</taxon>
        <taxon>Plastoroseomonas</taxon>
    </lineage>
</organism>
<keyword evidence="3" id="KW-1185">Reference proteome</keyword>
<sequence length="64" mass="6927">MTPVTLTARDVPPRRFTNDPPDLAAKIVGDRTPGDSVTYPDDDLAARMAPDGAWAYSRKNGDPL</sequence>
<name>A0ABS5EZR0_9PROT</name>
<proteinExistence type="predicted"/>
<reference evidence="3" key="1">
    <citation type="journal article" date="2021" name="Syst. Appl. Microbiol.">
        <title>Roseomonas hellenica sp. nov., isolated from roots of wild-growing Alkanna tinctoria.</title>
        <authorList>
            <person name="Rat A."/>
            <person name="Naranjo H.D."/>
            <person name="Lebbe L."/>
            <person name="Cnockaert M."/>
            <person name="Krigas N."/>
            <person name="Grigoriadou K."/>
            <person name="Maloupa E."/>
            <person name="Willems A."/>
        </authorList>
    </citation>
    <scope>NUCLEOTIDE SEQUENCE [LARGE SCALE GENOMIC DNA]</scope>
    <source>
        <strain evidence="3">LMG 31523</strain>
    </source>
</reference>
<comment type="caution">
    <text evidence="2">The sequence shown here is derived from an EMBL/GenBank/DDBJ whole genome shotgun (WGS) entry which is preliminary data.</text>
</comment>
<evidence type="ECO:0000256" key="1">
    <source>
        <dbReference type="SAM" id="MobiDB-lite"/>
    </source>
</evidence>
<dbReference type="Proteomes" id="UP001196870">
    <property type="component" value="Unassembled WGS sequence"/>
</dbReference>
<evidence type="ECO:0000313" key="2">
    <source>
        <dbReference type="EMBL" id="MBR0665764.1"/>
    </source>
</evidence>